<feature type="compositionally biased region" description="Basic and acidic residues" evidence="1">
    <location>
        <begin position="97"/>
        <end position="123"/>
    </location>
</feature>
<accession>K8F2A2</accession>
<keyword evidence="3" id="KW-1185">Reference proteome</keyword>
<dbReference type="GeneID" id="19016859"/>
<feature type="region of interest" description="Disordered" evidence="1">
    <location>
        <begin position="54"/>
        <end position="133"/>
    </location>
</feature>
<evidence type="ECO:0000313" key="3">
    <source>
        <dbReference type="Proteomes" id="UP000198341"/>
    </source>
</evidence>
<name>K8F2A2_9CHLO</name>
<feature type="region of interest" description="Disordered" evidence="1">
    <location>
        <begin position="342"/>
        <end position="374"/>
    </location>
</feature>
<dbReference type="KEGG" id="bpg:Bathy03g03220"/>
<feature type="region of interest" description="Disordered" evidence="1">
    <location>
        <begin position="1"/>
        <end position="23"/>
    </location>
</feature>
<dbReference type="EMBL" id="FO082276">
    <property type="protein sequence ID" value="CCO15668.1"/>
    <property type="molecule type" value="Genomic_DNA"/>
</dbReference>
<gene>
    <name evidence="2" type="ORF">Bathy03g03220</name>
</gene>
<reference evidence="2 3" key="1">
    <citation type="submission" date="2011-10" db="EMBL/GenBank/DDBJ databases">
        <authorList>
            <person name="Genoscope - CEA"/>
        </authorList>
    </citation>
    <scope>NUCLEOTIDE SEQUENCE [LARGE SCALE GENOMIC DNA]</scope>
    <source>
        <strain evidence="2 3">RCC 1105</strain>
    </source>
</reference>
<dbReference type="Proteomes" id="UP000198341">
    <property type="component" value="Chromosome 3"/>
</dbReference>
<proteinExistence type="predicted"/>
<feature type="compositionally biased region" description="Basic and acidic residues" evidence="1">
    <location>
        <begin position="69"/>
        <end position="78"/>
    </location>
</feature>
<dbReference type="RefSeq" id="XP_007514231.1">
    <property type="nucleotide sequence ID" value="XM_007514169.1"/>
</dbReference>
<evidence type="ECO:0000313" key="2">
    <source>
        <dbReference type="EMBL" id="CCO15668.1"/>
    </source>
</evidence>
<feature type="compositionally biased region" description="Acidic residues" evidence="1">
    <location>
        <begin position="59"/>
        <end position="68"/>
    </location>
</feature>
<organism evidence="2 3">
    <name type="scientific">Bathycoccus prasinos</name>
    <dbReference type="NCBI Taxonomy" id="41875"/>
    <lineage>
        <taxon>Eukaryota</taxon>
        <taxon>Viridiplantae</taxon>
        <taxon>Chlorophyta</taxon>
        <taxon>Mamiellophyceae</taxon>
        <taxon>Mamiellales</taxon>
        <taxon>Bathycoccaceae</taxon>
        <taxon>Bathycoccus</taxon>
    </lineage>
</organism>
<evidence type="ECO:0000256" key="1">
    <source>
        <dbReference type="SAM" id="MobiDB-lite"/>
    </source>
</evidence>
<sequence>MDLRKAPSRGGFGGGNASSFFSRTTIMINNKEKTNNDSFLEEAEDDLKGVRRFLRLSDKDEEDEEDDREKEKATRTPEEENEQERDVRRFRRRGKGGGKEDKERDKERMMNVSSEKKKAKEAKIPMNRPAKHSSKFEKIQSTTCVFAEDDTCLKALKCKELGVPLSYTYSKTNKKRRLSYRVPENYPKFAGRRCCGTCYYRCAARETICAFAKDGTCAVANKREKDGMKVAFNYLKYRVPSNHEKYPGMWCCNSCYYKIQAKGKLCAFAKEGTCLIAKEKEEKGLVLEYSILPQRVPKTHPKYGGERCCETCYNRCLVKGKVCAFLASGECAYAKKLGVAGKGGSTNKNKNENKRARGENQNGQQEQEQEQEQELEYKRFHRVPKDHPKFAGKLCCNPCYIAFKAEGQKCAFMDEGKCSYARNVRNHGIAEVVYKNLTYRVPASHDTHAGERCCRTCYRKCSEHAKEVRWATVLSNLLEKN</sequence>
<protein>
    <submittedName>
        <fullName evidence="2">Uncharacterized protein</fullName>
    </submittedName>
</protein>
<feature type="compositionally biased region" description="Basic and acidic residues" evidence="1">
    <location>
        <begin position="349"/>
        <end position="358"/>
    </location>
</feature>
<dbReference type="AlphaFoldDB" id="K8F2A2"/>